<feature type="transmembrane region" description="Helical" evidence="2">
    <location>
        <begin position="177"/>
        <end position="194"/>
    </location>
</feature>
<evidence type="ECO:0000313" key="3">
    <source>
        <dbReference type="EMBL" id="KAK7745928.1"/>
    </source>
</evidence>
<name>A0AAN9UM93_9PEZI</name>
<feature type="region of interest" description="Disordered" evidence="1">
    <location>
        <begin position="113"/>
        <end position="161"/>
    </location>
</feature>
<gene>
    <name evidence="3" type="ORF">SLS53_002647</name>
</gene>
<feature type="compositionally biased region" description="Low complexity" evidence="1">
    <location>
        <begin position="126"/>
        <end position="161"/>
    </location>
</feature>
<dbReference type="AlphaFoldDB" id="A0AAN9UM93"/>
<sequence length="195" mass="19596">MVTTTATNTYEVMTRSICHTSMTNLPCYVCDFGLPSGAHKMTIATSSNPASPAPTPDVTVQMCSTCQTSVLSTSVVGYVPGTACLSCQPSAATGAGADPAPTPNLVRRAVNATPLTGWGPAGTQAPGSDGSALWSSSPWSSSPTPPSATSDDAPWSSSPAAPAPTATFVTAGSGRNVVRGGGLVMLIFGLLMAVW</sequence>
<reference evidence="3 4" key="1">
    <citation type="journal article" date="2023" name="PLoS ONE">
        <title>Cytospora paraplurivora sp. nov. isolated from orchards with fruit tree decline syndrome in Ontario, Canada.</title>
        <authorList>
            <person name="Ilyukhin E."/>
            <person name="Nguyen H.D.T."/>
            <person name="Castle A.J."/>
            <person name="Ellouze W."/>
        </authorList>
    </citation>
    <scope>NUCLEOTIDE SEQUENCE [LARGE SCALE GENOMIC DNA]</scope>
    <source>
        <strain evidence="3 4">FDS-564</strain>
    </source>
</reference>
<keyword evidence="2" id="KW-0812">Transmembrane</keyword>
<dbReference type="Proteomes" id="UP001320245">
    <property type="component" value="Unassembled WGS sequence"/>
</dbReference>
<accession>A0AAN9UM93</accession>
<keyword evidence="4" id="KW-1185">Reference proteome</keyword>
<comment type="caution">
    <text evidence="3">The sequence shown here is derived from an EMBL/GenBank/DDBJ whole genome shotgun (WGS) entry which is preliminary data.</text>
</comment>
<evidence type="ECO:0000313" key="4">
    <source>
        <dbReference type="Proteomes" id="UP001320245"/>
    </source>
</evidence>
<keyword evidence="2" id="KW-0472">Membrane</keyword>
<proteinExistence type="predicted"/>
<organism evidence="3 4">
    <name type="scientific">Cytospora paraplurivora</name>
    <dbReference type="NCBI Taxonomy" id="2898453"/>
    <lineage>
        <taxon>Eukaryota</taxon>
        <taxon>Fungi</taxon>
        <taxon>Dikarya</taxon>
        <taxon>Ascomycota</taxon>
        <taxon>Pezizomycotina</taxon>
        <taxon>Sordariomycetes</taxon>
        <taxon>Sordariomycetidae</taxon>
        <taxon>Diaporthales</taxon>
        <taxon>Cytosporaceae</taxon>
        <taxon>Cytospora</taxon>
    </lineage>
</organism>
<evidence type="ECO:0000256" key="1">
    <source>
        <dbReference type="SAM" id="MobiDB-lite"/>
    </source>
</evidence>
<dbReference type="EMBL" id="JAJSPL020000007">
    <property type="protein sequence ID" value="KAK7745928.1"/>
    <property type="molecule type" value="Genomic_DNA"/>
</dbReference>
<evidence type="ECO:0000256" key="2">
    <source>
        <dbReference type="SAM" id="Phobius"/>
    </source>
</evidence>
<keyword evidence="2" id="KW-1133">Transmembrane helix</keyword>
<protein>
    <submittedName>
        <fullName evidence="3">Uncharacterized protein</fullName>
    </submittedName>
</protein>